<dbReference type="Proteomes" id="UP001151760">
    <property type="component" value="Unassembled WGS sequence"/>
</dbReference>
<keyword evidence="4" id="KW-1185">Reference proteome</keyword>
<evidence type="ECO:0000256" key="1">
    <source>
        <dbReference type="SAM" id="MobiDB-lite"/>
    </source>
</evidence>
<protein>
    <submittedName>
        <fullName evidence="3">Retrovirus-related pol polyprotein from transposon TNT 1-94</fullName>
    </submittedName>
</protein>
<evidence type="ECO:0000259" key="2">
    <source>
        <dbReference type="Pfam" id="PF13976"/>
    </source>
</evidence>
<name>A0ABQ5BFT3_9ASTR</name>
<comment type="caution">
    <text evidence="3">The sequence shown here is derived from an EMBL/GenBank/DDBJ whole genome shotgun (WGS) entry which is preliminary data.</text>
</comment>
<organism evidence="3 4">
    <name type="scientific">Tanacetum coccineum</name>
    <dbReference type="NCBI Taxonomy" id="301880"/>
    <lineage>
        <taxon>Eukaryota</taxon>
        <taxon>Viridiplantae</taxon>
        <taxon>Streptophyta</taxon>
        <taxon>Embryophyta</taxon>
        <taxon>Tracheophyta</taxon>
        <taxon>Spermatophyta</taxon>
        <taxon>Magnoliopsida</taxon>
        <taxon>eudicotyledons</taxon>
        <taxon>Gunneridae</taxon>
        <taxon>Pentapetalae</taxon>
        <taxon>asterids</taxon>
        <taxon>campanulids</taxon>
        <taxon>Asterales</taxon>
        <taxon>Asteraceae</taxon>
        <taxon>Asteroideae</taxon>
        <taxon>Anthemideae</taxon>
        <taxon>Anthemidinae</taxon>
        <taxon>Tanacetum</taxon>
    </lineage>
</organism>
<evidence type="ECO:0000313" key="3">
    <source>
        <dbReference type="EMBL" id="GJT13701.1"/>
    </source>
</evidence>
<feature type="domain" description="GAG-pre-integrase" evidence="2">
    <location>
        <begin position="93"/>
        <end position="135"/>
    </location>
</feature>
<sequence>MTGDRSRLWNFVKKFIGTVRFRNDHFGAIMGYGDYVIGESVISRVYYVEGLGHNLFSVGQFCDSDLEVAFRKHSCYVQDTDGVELIKGSRGSNLYTISVEDMMKSSPICLLSKASKNKSWLWHRRLNHLNFDKMADENVPALTRSDDQILPFAAWVLIGKSNFFWNTLAYEAKNRAYSFQVDETQFVLDVNLMREDLEITPIDQAHQCVSPPLGDAIMDFVNELGYIEARPLEFIQAIHTFLTDKANLGSPTKNGRKDKPHVIPYCRFMKLIICHLGRTHNIHQRSASSFHLAEEDLRLETLLTTMRTWKWLQSMIRKLQPKREERRKLQLPNNSSRSLLKRSRAPSTAKPPKPKPVKEKSTKPTPLQKAVNGKVTKLRNVKSSFQLVDEPDEEPAQPEPKPEPEPETEYLDGGEATRPLPIVEGKGKAIATDKQAALSLLALHTPKRRSADTDRINNGGNTEILQIGDEQGNDVTEVVNLEEKTAEIDEGRAE</sequence>
<accession>A0ABQ5BFT3</accession>
<gene>
    <name evidence="3" type="ORF">Tco_0860743</name>
</gene>
<dbReference type="InterPro" id="IPR025724">
    <property type="entry name" value="GAG-pre-integrase_dom"/>
</dbReference>
<dbReference type="EMBL" id="BQNB010013252">
    <property type="protein sequence ID" value="GJT13701.1"/>
    <property type="molecule type" value="Genomic_DNA"/>
</dbReference>
<dbReference type="Pfam" id="PF13976">
    <property type="entry name" value="gag_pre-integrs"/>
    <property type="match status" value="1"/>
</dbReference>
<proteinExistence type="predicted"/>
<evidence type="ECO:0000313" key="4">
    <source>
        <dbReference type="Proteomes" id="UP001151760"/>
    </source>
</evidence>
<reference evidence="3" key="2">
    <citation type="submission" date="2022-01" db="EMBL/GenBank/DDBJ databases">
        <authorList>
            <person name="Yamashiro T."/>
            <person name="Shiraishi A."/>
            <person name="Satake H."/>
            <person name="Nakayama K."/>
        </authorList>
    </citation>
    <scope>NUCLEOTIDE SEQUENCE</scope>
</reference>
<reference evidence="3" key="1">
    <citation type="journal article" date="2022" name="Int. J. Mol. Sci.">
        <title>Draft Genome of Tanacetum Coccineum: Genomic Comparison of Closely Related Tanacetum-Family Plants.</title>
        <authorList>
            <person name="Yamashiro T."/>
            <person name="Shiraishi A."/>
            <person name="Nakayama K."/>
            <person name="Satake H."/>
        </authorList>
    </citation>
    <scope>NUCLEOTIDE SEQUENCE</scope>
</reference>
<feature type="region of interest" description="Disordered" evidence="1">
    <location>
        <begin position="323"/>
        <end position="420"/>
    </location>
</feature>